<feature type="non-terminal residue" evidence="1">
    <location>
        <position position="1"/>
    </location>
</feature>
<dbReference type="Proteomes" id="UP000002195">
    <property type="component" value="Unassembled WGS sequence"/>
</dbReference>
<dbReference type="GeneID" id="3385411"/>
<name>Q54AP3_DICDI</name>
<dbReference type="PaxDb" id="44689-DDB0215146"/>
<gene>
    <name evidence="1" type="ORF">DDB_G0294306</name>
</gene>
<accession>Q54AP3</accession>
<dbReference type="RefSeq" id="XP_628747.1">
    <property type="nucleotide sequence ID" value="XM_628745.1"/>
</dbReference>
<protein>
    <submittedName>
        <fullName evidence="1">Uncharacterized protein</fullName>
    </submittedName>
</protein>
<dbReference type="InParanoid" id="Q54AP3"/>
<dbReference type="HOGENOM" id="CLU_3414435_0_0_1"/>
<evidence type="ECO:0000313" key="1">
    <source>
        <dbReference type="EMBL" id="EAL60334.1"/>
    </source>
</evidence>
<dbReference type="EMBL" id="AAFI02000246">
    <property type="protein sequence ID" value="EAL60334.1"/>
    <property type="molecule type" value="Genomic_DNA"/>
</dbReference>
<organism evidence="1 2">
    <name type="scientific">Dictyostelium discoideum</name>
    <name type="common">Social amoeba</name>
    <dbReference type="NCBI Taxonomy" id="44689"/>
    <lineage>
        <taxon>Eukaryota</taxon>
        <taxon>Amoebozoa</taxon>
        <taxon>Evosea</taxon>
        <taxon>Eumycetozoa</taxon>
        <taxon>Dictyostelia</taxon>
        <taxon>Dictyosteliales</taxon>
        <taxon>Dictyosteliaceae</taxon>
        <taxon>Dictyostelium</taxon>
    </lineage>
</organism>
<proteinExistence type="predicted"/>
<dbReference type="KEGG" id="ddi:DDB_G0294306"/>
<sequence>PIPPALSRNSINQIVLVFSATIYTFLFS</sequence>
<reference evidence="1 2" key="1">
    <citation type="journal article" date="2005" name="Nature">
        <title>The genome of the social amoeba Dictyostelium discoideum.</title>
        <authorList>
            <consortium name="The Dictyostelium discoideum Sequencing Consortium"/>
            <person name="Eichinger L."/>
            <person name="Pachebat J.A."/>
            <person name="Glockner G."/>
            <person name="Rajandream M.A."/>
            <person name="Sucgang R."/>
            <person name="Berriman M."/>
            <person name="Song J."/>
            <person name="Olsen R."/>
            <person name="Szafranski K."/>
            <person name="Xu Q."/>
            <person name="Tunggal B."/>
            <person name="Kummerfeld S."/>
            <person name="Madera M."/>
            <person name="Konfortov B.A."/>
            <person name="Rivero F."/>
            <person name="Bankier A.T."/>
            <person name="Lehmann R."/>
            <person name="Hamlin N."/>
            <person name="Davies R."/>
            <person name="Gaudet P."/>
            <person name="Fey P."/>
            <person name="Pilcher K."/>
            <person name="Chen G."/>
            <person name="Saunders D."/>
            <person name="Sodergren E."/>
            <person name="Davis P."/>
            <person name="Kerhornou A."/>
            <person name="Nie X."/>
            <person name="Hall N."/>
            <person name="Anjard C."/>
            <person name="Hemphill L."/>
            <person name="Bason N."/>
            <person name="Farbrother P."/>
            <person name="Desany B."/>
            <person name="Just E."/>
            <person name="Morio T."/>
            <person name="Rost R."/>
            <person name="Churcher C."/>
            <person name="Cooper J."/>
            <person name="Haydock S."/>
            <person name="van Driessche N."/>
            <person name="Cronin A."/>
            <person name="Goodhead I."/>
            <person name="Muzny D."/>
            <person name="Mourier T."/>
            <person name="Pain A."/>
            <person name="Lu M."/>
            <person name="Harper D."/>
            <person name="Lindsay R."/>
            <person name="Hauser H."/>
            <person name="James K."/>
            <person name="Quiles M."/>
            <person name="Madan Babu M."/>
            <person name="Saito T."/>
            <person name="Buchrieser C."/>
            <person name="Wardroper A."/>
            <person name="Felder M."/>
            <person name="Thangavelu M."/>
            <person name="Johnson D."/>
            <person name="Knights A."/>
            <person name="Loulseged H."/>
            <person name="Mungall K."/>
            <person name="Oliver K."/>
            <person name="Price C."/>
            <person name="Quail M.A."/>
            <person name="Urushihara H."/>
            <person name="Hernandez J."/>
            <person name="Rabbinowitsch E."/>
            <person name="Steffen D."/>
            <person name="Sanders M."/>
            <person name="Ma J."/>
            <person name="Kohara Y."/>
            <person name="Sharp S."/>
            <person name="Simmonds M."/>
            <person name="Spiegler S."/>
            <person name="Tivey A."/>
            <person name="Sugano S."/>
            <person name="White B."/>
            <person name="Walker D."/>
            <person name="Woodward J."/>
            <person name="Winckler T."/>
            <person name="Tanaka Y."/>
            <person name="Shaulsky G."/>
            <person name="Schleicher M."/>
            <person name="Weinstock G."/>
            <person name="Rosenthal A."/>
            <person name="Cox E.C."/>
            <person name="Chisholm R.L."/>
            <person name="Gibbs R."/>
            <person name="Loomis W.F."/>
            <person name="Platzer M."/>
            <person name="Kay R.R."/>
            <person name="Williams J."/>
            <person name="Dear P.H."/>
            <person name="Noegel A.A."/>
            <person name="Barrell B."/>
            <person name="Kuspa A."/>
        </authorList>
    </citation>
    <scope>NUCLEOTIDE SEQUENCE [LARGE SCALE GENOMIC DNA]</scope>
    <source>
        <strain evidence="1 2">AX4</strain>
    </source>
</reference>
<comment type="caution">
    <text evidence="1">The sequence shown here is derived from an EMBL/GenBank/DDBJ whole genome shotgun (WGS) entry which is preliminary data.</text>
</comment>
<evidence type="ECO:0000313" key="2">
    <source>
        <dbReference type="Proteomes" id="UP000002195"/>
    </source>
</evidence>
<keyword evidence="2" id="KW-1185">Reference proteome</keyword>
<dbReference type="AlphaFoldDB" id="Q54AP3"/>